<name>A0A7J6QTW3_PEROL</name>
<feature type="compositionally biased region" description="Acidic residues" evidence="1">
    <location>
        <begin position="149"/>
        <end position="159"/>
    </location>
</feature>
<dbReference type="Proteomes" id="UP000553632">
    <property type="component" value="Unassembled WGS sequence"/>
</dbReference>
<feature type="non-terminal residue" evidence="2">
    <location>
        <position position="1"/>
    </location>
</feature>
<feature type="region of interest" description="Disordered" evidence="1">
    <location>
        <begin position="7"/>
        <end position="26"/>
    </location>
</feature>
<feature type="compositionally biased region" description="Basic and acidic residues" evidence="1">
    <location>
        <begin position="45"/>
        <end position="56"/>
    </location>
</feature>
<evidence type="ECO:0000313" key="2">
    <source>
        <dbReference type="EMBL" id="KAF4711601.1"/>
    </source>
</evidence>
<reference evidence="2 3" key="1">
    <citation type="submission" date="2020-04" db="EMBL/GenBank/DDBJ databases">
        <title>Perkinsus olseni comparative genomics.</title>
        <authorList>
            <person name="Bogema D.R."/>
        </authorList>
    </citation>
    <scope>NUCLEOTIDE SEQUENCE [LARGE SCALE GENOMIC DNA]</scope>
    <source>
        <strain evidence="2 3">ATCC PRA-207</strain>
    </source>
</reference>
<evidence type="ECO:0000313" key="3">
    <source>
        <dbReference type="Proteomes" id="UP000553632"/>
    </source>
</evidence>
<protein>
    <submittedName>
        <fullName evidence="2">Uncharacterized protein</fullName>
    </submittedName>
</protein>
<organism evidence="2 3">
    <name type="scientific">Perkinsus olseni</name>
    <name type="common">Perkinsus atlanticus</name>
    <dbReference type="NCBI Taxonomy" id="32597"/>
    <lineage>
        <taxon>Eukaryota</taxon>
        <taxon>Sar</taxon>
        <taxon>Alveolata</taxon>
        <taxon>Perkinsozoa</taxon>
        <taxon>Perkinsea</taxon>
        <taxon>Perkinsida</taxon>
        <taxon>Perkinsidae</taxon>
        <taxon>Perkinsus</taxon>
    </lineage>
</organism>
<proteinExistence type="predicted"/>
<dbReference type="EMBL" id="JABANO010030603">
    <property type="protein sequence ID" value="KAF4711601.1"/>
    <property type="molecule type" value="Genomic_DNA"/>
</dbReference>
<feature type="region of interest" description="Disordered" evidence="1">
    <location>
        <begin position="99"/>
        <end position="159"/>
    </location>
</feature>
<sequence length="241" mass="26523">FTFITAHTEAGPAAAAHHHHTHSTASANTVRYHHYDGHPTLAEGSRGESAAKRDGYQQDEADADDTKPPSSSSFTTRRDAGGIQAGFAGLKSRMSEVFSSRPSEWCRRGSLNKQGRPSTRHSRSTSALISEGQHDDDENMDVCGGQDHDFDDDDDDDATDGFCNGDKNGNENIFRQWWDAAASSSPLTKARRRRRRTTTFVNKANDDDKGVWVCGNHPSTHLDQSTRRQTSVGPLRADTHN</sequence>
<evidence type="ECO:0000256" key="1">
    <source>
        <dbReference type="SAM" id="MobiDB-lite"/>
    </source>
</evidence>
<comment type="caution">
    <text evidence="2">The sequence shown here is derived from an EMBL/GenBank/DDBJ whole genome shotgun (WGS) entry which is preliminary data.</text>
</comment>
<keyword evidence="3" id="KW-1185">Reference proteome</keyword>
<gene>
    <name evidence="2" type="ORF">FOZ63_009331</name>
</gene>
<dbReference type="AlphaFoldDB" id="A0A7J6QTW3"/>
<feature type="region of interest" description="Disordered" evidence="1">
    <location>
        <begin position="216"/>
        <end position="241"/>
    </location>
</feature>
<feature type="compositionally biased region" description="Polar residues" evidence="1">
    <location>
        <begin position="217"/>
        <end position="232"/>
    </location>
</feature>
<accession>A0A7J6QTW3</accession>
<feature type="region of interest" description="Disordered" evidence="1">
    <location>
        <begin position="35"/>
        <end position="82"/>
    </location>
</feature>